<feature type="compositionally biased region" description="Low complexity" evidence="1">
    <location>
        <begin position="14"/>
        <end position="28"/>
    </location>
</feature>
<evidence type="ECO:0000256" key="1">
    <source>
        <dbReference type="SAM" id="MobiDB-lite"/>
    </source>
</evidence>
<feature type="non-terminal residue" evidence="2">
    <location>
        <position position="1"/>
    </location>
</feature>
<feature type="region of interest" description="Disordered" evidence="1">
    <location>
        <begin position="1"/>
        <end position="175"/>
    </location>
</feature>
<dbReference type="CTD" id="11250"/>
<feature type="compositionally biased region" description="Low complexity" evidence="1">
    <location>
        <begin position="50"/>
        <end position="59"/>
    </location>
</feature>
<proteinExistence type="evidence at transcript level"/>
<reference evidence="2" key="1">
    <citation type="journal article" date="1999" name="Methods Enzymol.">
        <title>High-efficiency full-length cDNA cloning.</title>
        <authorList>
            <person name="Carninci P."/>
            <person name="Hayashizaki Y."/>
        </authorList>
    </citation>
    <scope>NUCLEOTIDE SEQUENCE</scope>
    <source>
        <strain evidence="2">C57BL/6J</strain>
        <tissue evidence="2">Oviduct</tissue>
    </source>
</reference>
<dbReference type="EMBL" id="AK054151">
    <property type="protein sequence ID" value="BAC35673.1"/>
    <property type="molecule type" value="mRNA"/>
</dbReference>
<dbReference type="BioGRID-ORCS" id="93690">
    <property type="hits" value="5 hits in 78 CRISPR screens"/>
</dbReference>
<sequence>GRRSRLSRSTQAHSLPSSFPSSSSHPAPGGAVPWSLGEVCTPGGWRPPRRAGVGTAAAGGRRRGPLPHAPSLPPPAPCPSSSPSSPSSSWSPAAAARGTAGGTGAAQPLSRAAGRIRAQCSRPRGDGGGCEDLQSWKNGRGAGPASPPPLSPPSPSPPPFLIVAHPTTPPHPPSHLPVYCQLCQTISFTSGNT</sequence>
<feature type="compositionally biased region" description="Low complexity" evidence="1">
    <location>
        <begin position="81"/>
        <end position="98"/>
    </location>
</feature>
<reference evidence="2" key="5">
    <citation type="submission" date="2001-07" db="EMBL/GenBank/DDBJ databases">
        <authorList>
            <person name="Adachi J."/>
            <person name="Aizawa K."/>
            <person name="Akimura T."/>
            <person name="Arakawa T."/>
            <person name="Bono H."/>
            <person name="Carninci P."/>
            <person name="Fukuda S."/>
            <person name="Furuno M."/>
            <person name="Hanagaki T."/>
            <person name="Hara A."/>
            <person name="Hashizume W."/>
            <person name="Hayashida K."/>
            <person name="Hayatsu N."/>
            <person name="Hiramoto K."/>
            <person name="Hiraoka T."/>
            <person name="Hirozane T."/>
            <person name="Hori F."/>
            <person name="Imotani K."/>
            <person name="Ishii Y."/>
            <person name="Itoh M."/>
            <person name="Kagawa I."/>
            <person name="Kasukawa T."/>
            <person name="Katoh H."/>
            <person name="Kawai J."/>
            <person name="Kojima Y."/>
            <person name="Kondo S."/>
            <person name="Konno H."/>
            <person name="Kouda M."/>
            <person name="Koya S."/>
            <person name="Kurihara C."/>
            <person name="Matsuyama T."/>
            <person name="Miyazaki A."/>
            <person name="Murata M."/>
            <person name="Nakamura M."/>
            <person name="Nishi K."/>
            <person name="Nomura K."/>
            <person name="Numazaki R."/>
            <person name="Ohno M."/>
            <person name="Ohsato N."/>
            <person name="Okazaki Y."/>
            <person name="Saito R."/>
            <person name="Saitoh H."/>
            <person name="Sakai C."/>
            <person name="Sakai K."/>
            <person name="Sakazume N."/>
            <person name="Sano H."/>
            <person name="Sasaki D."/>
            <person name="Shibata K."/>
            <person name="Shinagawa A."/>
            <person name="Shiraki T."/>
            <person name="Sogabe Y."/>
            <person name="Tagami M."/>
            <person name="Tagawa A."/>
            <person name="Takahashi F."/>
            <person name="Takaku-Akahira S."/>
            <person name="Takeda Y."/>
            <person name="Tanaka T."/>
            <person name="Tomaru A."/>
            <person name="Toya T."/>
            <person name="Yasunishi A."/>
            <person name="Muramatsu M."/>
            <person name="Hayashizaki Y."/>
        </authorList>
    </citation>
    <scope>NUCLEOTIDE SEQUENCE</scope>
    <source>
        <strain evidence="2">C57BL/6J</strain>
        <tissue evidence="2">Oviduct</tissue>
    </source>
</reference>
<evidence type="ECO:0000313" key="2">
    <source>
        <dbReference type="EMBL" id="BAC35673.1"/>
    </source>
</evidence>
<dbReference type="AGR" id="MGI:2135882"/>
<reference evidence="2" key="6">
    <citation type="journal article" date="2002" name="Nature">
        <title>Analysis of the mouse transcriptome based on functional annotation of 60,770 full-length cDNAs.</title>
        <authorList>
            <consortium name="The FANTOM Consortium and the RIKEN Genome Exploration Research Group Phase I and II Team"/>
        </authorList>
    </citation>
    <scope>NUCLEOTIDE SEQUENCE</scope>
    <source>
        <strain evidence="2">C57BL/6J</strain>
        <tissue evidence="2">Oviduct</tissue>
    </source>
</reference>
<reference evidence="2" key="8">
    <citation type="journal article" date="2005" name="Science">
        <title>Antisense Transcription in the Mammalian Transcriptome.</title>
        <authorList>
            <consortium name="RIKEN Genome Exploration Research Group and Genome Science Group (Genome Network Project Core Group) and the FANTOM Consortium"/>
        </authorList>
    </citation>
    <scope>NUCLEOTIDE SEQUENCE</scope>
    <source>
        <strain evidence="2">C57BL/6J</strain>
        <tissue evidence="2">Oviduct</tissue>
    </source>
</reference>
<dbReference type="DNASU" id="93690"/>
<feature type="compositionally biased region" description="Pro residues" evidence="1">
    <location>
        <begin position="67"/>
        <end position="80"/>
    </location>
</feature>
<accession>Q8C6N9</accession>
<dbReference type="MGI" id="MGI:2135882">
    <property type="gene designation" value="Gpr45"/>
</dbReference>
<evidence type="ECO:0000313" key="3">
    <source>
        <dbReference type="MGI" id="MGI:2135882"/>
    </source>
</evidence>
<dbReference type="RefSeq" id="NP_444337.3">
    <property type="nucleotide sequence ID" value="NM_053107.4"/>
</dbReference>
<gene>
    <name evidence="3" type="primary">Gpr45</name>
</gene>
<reference evidence="2" key="4">
    <citation type="journal article" date="2001" name="Nature">
        <title>Functional annotation of a full-length mouse cDNA collection.</title>
        <authorList>
            <consortium name="The RIKEN Genome Exploration Research Group Phase II Team and the FANTOM Consortium"/>
        </authorList>
    </citation>
    <scope>NUCLEOTIDE SEQUENCE</scope>
    <source>
        <strain evidence="2">C57BL/6J</strain>
        <tissue evidence="2">Oviduct</tissue>
    </source>
</reference>
<reference evidence="2" key="7">
    <citation type="journal article" date="2005" name="Science">
        <title>The Transcriptional Landscape of the Mammalian Genome.</title>
        <authorList>
            <consortium name="The FANTOM Consortium"/>
            <consortium name="Riken Genome Exploration Research Group and Genome Science Group (Genome Network Project Core Group)"/>
        </authorList>
    </citation>
    <scope>NUCLEOTIDE SEQUENCE</scope>
    <source>
        <strain evidence="2">C57BL/6J</strain>
        <tissue evidence="2">Oviduct</tissue>
    </source>
</reference>
<dbReference type="OrthoDB" id="10018052at2759"/>
<dbReference type="KEGG" id="mmu:93690"/>
<organism evidence="2">
    <name type="scientific">Mus musculus</name>
    <name type="common">Mouse</name>
    <dbReference type="NCBI Taxonomy" id="10090"/>
    <lineage>
        <taxon>Eukaryota</taxon>
        <taxon>Metazoa</taxon>
        <taxon>Chordata</taxon>
        <taxon>Craniata</taxon>
        <taxon>Vertebrata</taxon>
        <taxon>Euteleostomi</taxon>
        <taxon>Mammalia</taxon>
        <taxon>Eutheria</taxon>
        <taxon>Euarchontoglires</taxon>
        <taxon>Glires</taxon>
        <taxon>Rodentia</taxon>
        <taxon>Myomorpha</taxon>
        <taxon>Muroidea</taxon>
        <taxon>Muridae</taxon>
        <taxon>Murinae</taxon>
        <taxon>Mus</taxon>
        <taxon>Mus</taxon>
    </lineage>
</organism>
<dbReference type="GeneID" id="93690"/>
<name>Q8C6N9_MOUSE</name>
<dbReference type="AlphaFoldDB" id="Q8C6N9"/>
<reference evidence="2" key="3">
    <citation type="journal article" date="2000" name="Genome Res.">
        <title>RIKEN integrated sequence analysis (RISA) system--384-format sequencing pipeline with 384 multicapillary sequencer.</title>
        <authorList>
            <person name="Shibata K."/>
            <person name="Itoh M."/>
            <person name="Aizawa K."/>
            <person name="Nagaoka S."/>
            <person name="Sasaki N."/>
            <person name="Carninci P."/>
            <person name="Konno H."/>
            <person name="Akiyama J."/>
            <person name="Nishi K."/>
            <person name="Kitsunai T."/>
            <person name="Tashiro H."/>
            <person name="Itoh M."/>
            <person name="Sumi N."/>
            <person name="Ishii Y."/>
            <person name="Nakamura S."/>
            <person name="Hazama M."/>
            <person name="Nishine T."/>
            <person name="Harada A."/>
            <person name="Yamamoto R."/>
            <person name="Matsumoto H."/>
            <person name="Sakaguchi S."/>
            <person name="Ikegami T."/>
            <person name="Kashiwagi K."/>
            <person name="Fujiwake S."/>
            <person name="Inoue K."/>
            <person name="Togawa Y."/>
            <person name="Izawa M."/>
            <person name="Ohara E."/>
            <person name="Watahiki M."/>
            <person name="Yoneda Y."/>
            <person name="Ishikawa T."/>
            <person name="Ozawa K."/>
            <person name="Tanaka T."/>
            <person name="Matsuura S."/>
            <person name="Kawai J."/>
            <person name="Okazaki Y."/>
            <person name="Muramatsu M."/>
            <person name="Inoue Y."/>
            <person name="Kira A."/>
            <person name="Hayashizaki Y."/>
        </authorList>
    </citation>
    <scope>NUCLEOTIDE SEQUENCE</scope>
    <source>
        <strain evidence="2">C57BL/6J</strain>
        <tissue evidence="2">Oviduct</tissue>
    </source>
</reference>
<protein>
    <submittedName>
        <fullName evidence="2">Uncharacterized protein</fullName>
    </submittedName>
</protein>
<feature type="compositionally biased region" description="Pro residues" evidence="1">
    <location>
        <begin position="145"/>
        <end position="160"/>
    </location>
</feature>
<reference evidence="2" key="2">
    <citation type="journal article" date="2000" name="Genome Res.">
        <title>Normalization and subtraction of cap-trapper-selected cDNAs to prepare full-length cDNA libraries for rapid discovery of new genes.</title>
        <authorList>
            <person name="Carninci P."/>
            <person name="Shibata Y."/>
            <person name="Hayatsu N."/>
            <person name="Sugahara Y."/>
            <person name="Shibata K."/>
            <person name="Itoh M."/>
            <person name="Konno H."/>
            <person name="Okazaki Y."/>
            <person name="Muramatsu M."/>
            <person name="Hayashizaki Y."/>
        </authorList>
    </citation>
    <scope>NUCLEOTIDE SEQUENCE</scope>
    <source>
        <strain evidence="2">C57BL/6J</strain>
        <tissue evidence="2">Oviduct</tissue>
    </source>
</reference>